<dbReference type="HOGENOM" id="CLU_008075_0_0_1"/>
<dbReference type="SUPFAM" id="SSF48452">
    <property type="entry name" value="TPR-like"/>
    <property type="match status" value="1"/>
</dbReference>
<proteinExistence type="inferred from homology"/>
<dbReference type="EMBL" id="HE600949">
    <property type="protein sequence ID" value="CAP34481.2"/>
    <property type="molecule type" value="Genomic_DNA"/>
</dbReference>
<evidence type="ECO:0000256" key="1">
    <source>
        <dbReference type="ARBA" id="ARBA00006298"/>
    </source>
</evidence>
<dbReference type="Proteomes" id="UP000008549">
    <property type="component" value="Unassembled WGS sequence"/>
</dbReference>
<accession>A8XPG0</accession>
<dbReference type="AlphaFoldDB" id="A8XPG0"/>
<keyword evidence="2" id="KW-0802">TPR repeat</keyword>
<dbReference type="PANTHER" id="PTHR22767">
    <property type="entry name" value="N-TERMINAL ACETYLTRANSFERASE-RELATED"/>
    <property type="match status" value="1"/>
</dbReference>
<dbReference type="STRING" id="6238.A8XPG0"/>
<dbReference type="InterPro" id="IPR011990">
    <property type="entry name" value="TPR-like_helical_dom_sf"/>
</dbReference>
<reference evidence="4 5" key="1">
    <citation type="journal article" date="2003" name="PLoS Biol.">
        <title>The genome sequence of Caenorhabditis briggsae: a platform for comparative genomics.</title>
        <authorList>
            <person name="Stein L.D."/>
            <person name="Bao Z."/>
            <person name="Blasiar D."/>
            <person name="Blumenthal T."/>
            <person name="Brent M.R."/>
            <person name="Chen N."/>
            <person name="Chinwalla A."/>
            <person name="Clarke L."/>
            <person name="Clee C."/>
            <person name="Coghlan A."/>
            <person name="Coulson A."/>
            <person name="D'Eustachio P."/>
            <person name="Fitch D.H."/>
            <person name="Fulton L.A."/>
            <person name="Fulton R.E."/>
            <person name="Griffiths-Jones S."/>
            <person name="Harris T.W."/>
            <person name="Hillier L.W."/>
            <person name="Kamath R."/>
            <person name="Kuwabara P.E."/>
            <person name="Mardis E.R."/>
            <person name="Marra M.A."/>
            <person name="Miner T.L."/>
            <person name="Minx P."/>
            <person name="Mullikin J.C."/>
            <person name="Plumb R.W."/>
            <person name="Rogers J."/>
            <person name="Schein J.E."/>
            <person name="Sohrmann M."/>
            <person name="Spieth J."/>
            <person name="Stajich J.E."/>
            <person name="Wei C."/>
            <person name="Willey D."/>
            <person name="Wilson R.K."/>
            <person name="Durbin R."/>
            <person name="Waterston R.H."/>
        </authorList>
    </citation>
    <scope>NUCLEOTIDE SEQUENCE [LARGE SCALE GENOMIC DNA]</scope>
    <source>
        <strain evidence="4 5">AF16</strain>
    </source>
</reference>
<dbReference type="GO" id="GO:0031416">
    <property type="term" value="C:NatB complex"/>
    <property type="evidence" value="ECO:0000318"/>
    <property type="project" value="GO_Central"/>
</dbReference>
<sequence length="998" mass="114575">MSKAELAVLERRLRPIYDSLDSHNYKKALTECDKVLKKHPATVAAKVLKALGLIRLDRLAEAMDILDVLDVKGARHDELTLQAFVHCYRDSNQHKRVIYLYERAIEVDPSEQNMTQLFMAYSREKMYKEQQKIAMRLFKDVGSTTYYYWSVMSLFLQLKTSFNQILQAREDKELGKKMLLPLAEKMCKTQIEKTNYTEGSSAELELELLILDGQEKWKECAEFVDKPRAIGLPVAPHNLVEKGMEYYMKDGQYNLAYELAVGVVETMPDNWNLWRILVASTIRIIEKMALSQNKEYQEGALLLVEKLSELIEKVQQKSEFKIRGPYLASFLTLKVFGESAAKVPGLEDLTPHFGDIVERMLVYVRNFYKKPICFTDLHMYFGELNEEQKQQFLKGLTSWMNDISSEEQVEGDESKVWAILLTERCRRALGDYEKKTSEDHRSLFQQFIAQIAAKGRSEHAQGVLCNFAISHLWDAYRKESELLCLFIDIRTLAFSDDLEKFYEMILLLEFVATSNKTDPLCKLALVRAYSSLCITGRITALWKVLDIKSVQNDTLGYLTFPVYETSGRFNLAIINCSQLSIMYDQSEKEIQDSIAQAYRQGKFTAIPPMTAASLKLRLSVQKTAAEVMNRYLSSLFVLEDLDQTTVTLWGDDDPIGETRIDWSKLVDNRDFSVLPYTETPEYEKLLDDMKKRTFQELIDISELRSTMCRALGAVGRVTMDNMDPRLARVQLKMTVIEFKKHLEYCCKEYPSFLIPSKLAQSPAPQHLSQWVHSGGPQMVLEYLEAAVKLVEILDSGEHPDVELVGTRTEMAKKLIKLIEIQPKRNENEPLPPFWIVDPIIKSSRALQTIAAIQIVLQFIEKLVMKLVKNVPTTAPGFGKPKGKKEKKVAEEVFILEILKSRASSFQAVAKALEECKAVIFLEHIRSKHVELRYAGNFLHTHFRQMMAYEDKNVPEKVGEGLGKAQVVLQEMAPTIESRLQVSFLNAFEDMHTTIKSRF</sequence>
<evidence type="ECO:0000256" key="3">
    <source>
        <dbReference type="ARBA" id="ARBA00029872"/>
    </source>
</evidence>
<dbReference type="eggNOG" id="KOG2053">
    <property type="taxonomic scope" value="Eukaryota"/>
</dbReference>
<evidence type="ECO:0000256" key="2">
    <source>
        <dbReference type="ARBA" id="ARBA00022803"/>
    </source>
</evidence>
<dbReference type="Pfam" id="PF09797">
    <property type="entry name" value="NatB_MDM20"/>
    <property type="match status" value="1"/>
</dbReference>
<dbReference type="Gene3D" id="1.25.40.1040">
    <property type="match status" value="1"/>
</dbReference>
<name>A8XPG0_CAEBR</name>
<dbReference type="InParanoid" id="A8XPG0"/>
<dbReference type="GO" id="GO:0010698">
    <property type="term" value="F:acetyltransferase activator activity"/>
    <property type="evidence" value="ECO:0000318"/>
    <property type="project" value="GO_Central"/>
</dbReference>
<dbReference type="PANTHER" id="PTHR22767:SF3">
    <property type="entry name" value="N-ALPHA-ACETYLTRANSFERASE 25, NATB AUXILIARY SUBUNIT"/>
    <property type="match status" value="1"/>
</dbReference>
<evidence type="ECO:0000313" key="6">
    <source>
        <dbReference type="WormBase" id="CBG16540a"/>
    </source>
</evidence>
<dbReference type="GO" id="GO:0005737">
    <property type="term" value="C:cytoplasm"/>
    <property type="evidence" value="ECO:0000318"/>
    <property type="project" value="GO_Central"/>
</dbReference>
<reference evidence="4 5" key="2">
    <citation type="journal article" date="2011" name="PLoS Genet.">
        <title>Caenorhabditis briggsae recombinant inbred line genotypes reveal inter-strain incompatibility and the evolution of recombination.</title>
        <authorList>
            <person name="Ross J.A."/>
            <person name="Koboldt D.C."/>
            <person name="Staisch J.E."/>
            <person name="Chamberlin H.M."/>
            <person name="Gupta B.P."/>
            <person name="Miller R.D."/>
            <person name="Baird S.E."/>
            <person name="Haag E.S."/>
        </authorList>
    </citation>
    <scope>NUCLEOTIDE SEQUENCE [LARGE SCALE GENOMIC DNA]</scope>
    <source>
        <strain evidence="4 5">AF16</strain>
    </source>
</reference>
<protein>
    <recommendedName>
        <fullName evidence="3">N-terminal acetyltransferase B complex subunit MDM20 homolog</fullName>
    </recommendedName>
</protein>
<keyword evidence="5" id="KW-1185">Reference proteome</keyword>
<dbReference type="FunFam" id="1.25.40.1040:FF:000021">
    <property type="entry name" value="N-terminal acetyltransferase B complex subunit NAA25 homolog"/>
    <property type="match status" value="1"/>
</dbReference>
<gene>
    <name evidence="6" type="primary">cra-1</name>
    <name evidence="4 6" type="ORF">CBG16540</name>
    <name evidence="4" type="ORF">CBG_16540</name>
</gene>
<dbReference type="WormBase" id="CBG16540a">
    <property type="protein sequence ID" value="CBP18712"/>
    <property type="gene ID" value="WBGene00036451"/>
    <property type="gene designation" value="Cbr-cra-1"/>
</dbReference>
<dbReference type="InterPro" id="IPR019183">
    <property type="entry name" value="NAA25_NatB_aux_su"/>
</dbReference>
<organism evidence="4 5">
    <name type="scientific">Caenorhabditis briggsae</name>
    <dbReference type="NCBI Taxonomy" id="6238"/>
    <lineage>
        <taxon>Eukaryota</taxon>
        <taxon>Metazoa</taxon>
        <taxon>Ecdysozoa</taxon>
        <taxon>Nematoda</taxon>
        <taxon>Chromadorea</taxon>
        <taxon>Rhabditida</taxon>
        <taxon>Rhabditina</taxon>
        <taxon>Rhabditomorpha</taxon>
        <taxon>Rhabditoidea</taxon>
        <taxon>Rhabditidae</taxon>
        <taxon>Peloderinae</taxon>
        <taxon>Caenorhabditis</taxon>
    </lineage>
</organism>
<dbReference type="GO" id="GO:0007010">
    <property type="term" value="P:cytoskeleton organization"/>
    <property type="evidence" value="ECO:0000318"/>
    <property type="project" value="GO_Central"/>
</dbReference>
<comment type="similarity">
    <text evidence="1">Belongs to the MDM20/NAA25 family.</text>
</comment>
<dbReference type="FunCoup" id="A8XPG0">
    <property type="interactions" value="3274"/>
</dbReference>
<evidence type="ECO:0000313" key="4">
    <source>
        <dbReference type="EMBL" id="CAP34481.2"/>
    </source>
</evidence>
<dbReference type="OMA" id="IHYTELA"/>
<evidence type="ECO:0000313" key="5">
    <source>
        <dbReference type="Proteomes" id="UP000008549"/>
    </source>
</evidence>